<organism evidence="2 3">
    <name type="scientific">Trichoderma longibrachiatum ATCC 18648</name>
    <dbReference type="NCBI Taxonomy" id="983965"/>
    <lineage>
        <taxon>Eukaryota</taxon>
        <taxon>Fungi</taxon>
        <taxon>Dikarya</taxon>
        <taxon>Ascomycota</taxon>
        <taxon>Pezizomycotina</taxon>
        <taxon>Sordariomycetes</taxon>
        <taxon>Hypocreomycetidae</taxon>
        <taxon>Hypocreales</taxon>
        <taxon>Hypocreaceae</taxon>
        <taxon>Trichoderma</taxon>
    </lineage>
</organism>
<gene>
    <name evidence="2" type="ORF">M440DRAFT_1329761</name>
</gene>
<name>A0A2T4CAH4_TRILO</name>
<accession>A0A2T4CAH4</accession>
<feature type="compositionally biased region" description="Basic and acidic residues" evidence="1">
    <location>
        <begin position="1"/>
        <end position="43"/>
    </location>
</feature>
<evidence type="ECO:0000256" key="1">
    <source>
        <dbReference type="SAM" id="MobiDB-lite"/>
    </source>
</evidence>
<dbReference type="AlphaFoldDB" id="A0A2T4CAH4"/>
<reference evidence="2 3" key="1">
    <citation type="submission" date="2016-07" db="EMBL/GenBank/DDBJ databases">
        <title>Multiple horizontal gene transfer events from other fungi enriched the ability of initially mycotrophic Trichoderma (Ascomycota) to feed on dead plant biomass.</title>
        <authorList>
            <consortium name="DOE Joint Genome Institute"/>
            <person name="Aerts A."/>
            <person name="Atanasova L."/>
            <person name="Chenthamara K."/>
            <person name="Zhang J."/>
            <person name="Grujic M."/>
            <person name="Henrissat B."/>
            <person name="Kuo A."/>
            <person name="Salamov A."/>
            <person name="Lipzen A."/>
            <person name="Labutti K."/>
            <person name="Barry K."/>
            <person name="Miao Y."/>
            <person name="Rahimi M.J."/>
            <person name="Shen Q."/>
            <person name="Grigoriev I.V."/>
            <person name="Kubicek C.P."/>
            <person name="Druzhinina I.S."/>
        </authorList>
    </citation>
    <scope>NUCLEOTIDE SEQUENCE [LARGE SCALE GENOMIC DNA]</scope>
    <source>
        <strain evidence="2 3">ATCC 18648</strain>
    </source>
</reference>
<dbReference type="Proteomes" id="UP000240760">
    <property type="component" value="Unassembled WGS sequence"/>
</dbReference>
<evidence type="ECO:0000313" key="3">
    <source>
        <dbReference type="Proteomes" id="UP000240760"/>
    </source>
</evidence>
<dbReference type="EMBL" id="KZ679129">
    <property type="protein sequence ID" value="PTB78522.1"/>
    <property type="molecule type" value="Genomic_DNA"/>
</dbReference>
<feature type="compositionally biased region" description="Basic and acidic residues" evidence="1">
    <location>
        <begin position="67"/>
        <end position="104"/>
    </location>
</feature>
<proteinExistence type="predicted"/>
<feature type="region of interest" description="Disordered" evidence="1">
    <location>
        <begin position="59"/>
        <end position="113"/>
    </location>
</feature>
<keyword evidence="3" id="KW-1185">Reference proteome</keyword>
<evidence type="ECO:0000313" key="2">
    <source>
        <dbReference type="EMBL" id="PTB78522.1"/>
    </source>
</evidence>
<feature type="region of interest" description="Disordered" evidence="1">
    <location>
        <begin position="1"/>
        <end position="45"/>
    </location>
</feature>
<protein>
    <submittedName>
        <fullName evidence="2">Uncharacterized protein</fullName>
    </submittedName>
</protein>
<dbReference type="OrthoDB" id="3436397at2759"/>
<sequence length="113" mass="12681">MHSPKKDHQDTAEEPPTFKEQLDKEAVESRTHQHQGESGEHSTVKAVVDKIASVIPASVPFIGGGSHPDENKVEQKPEPKIPPRRPEHDPQIEEFVRDQHRSNEPEIVASSRT</sequence>